<reference evidence="11" key="2">
    <citation type="submission" date="2017-12" db="EMBL/GenBank/DDBJ databases">
        <title>Genome Sequencing Reveals a Rich Biosynthetic Potential.</title>
        <authorList>
            <person name="Bertrand R.L."/>
            <person name="Abdel-Hameed M.E."/>
            <person name="Sorensen J.L."/>
        </authorList>
    </citation>
    <scope>NUCLEOTIDE SEQUENCE</scope>
</reference>
<evidence type="ECO:0000256" key="3">
    <source>
        <dbReference type="ARBA" id="ARBA00022617"/>
    </source>
</evidence>
<dbReference type="PRINTS" id="PR00463">
    <property type="entry name" value="EP450I"/>
</dbReference>
<evidence type="ECO:0000256" key="8">
    <source>
        <dbReference type="PIRSR" id="PIRSR602401-1"/>
    </source>
</evidence>
<dbReference type="GO" id="GO:0020037">
    <property type="term" value="F:heme binding"/>
    <property type="evidence" value="ECO:0007669"/>
    <property type="project" value="InterPro"/>
</dbReference>
<evidence type="ECO:0000256" key="2">
    <source>
        <dbReference type="ARBA" id="ARBA00010617"/>
    </source>
</evidence>
<proteinExistence type="inferred from homology"/>
<keyword evidence="5 9" id="KW-0560">Oxidoreductase</keyword>
<evidence type="ECO:0000256" key="9">
    <source>
        <dbReference type="RuleBase" id="RU000461"/>
    </source>
</evidence>
<keyword evidence="3 8" id="KW-0349">Heme</keyword>
<dbReference type="InterPro" id="IPR017972">
    <property type="entry name" value="Cyt_P450_CS"/>
</dbReference>
<dbReference type="SUPFAM" id="SSF48264">
    <property type="entry name" value="Cytochrome P450"/>
    <property type="match status" value="1"/>
</dbReference>
<dbReference type="PRINTS" id="PR00385">
    <property type="entry name" value="P450"/>
</dbReference>
<dbReference type="InterPro" id="IPR050121">
    <property type="entry name" value="Cytochrome_P450_monoxygenase"/>
</dbReference>
<dbReference type="PANTHER" id="PTHR24305">
    <property type="entry name" value="CYTOCHROME P450"/>
    <property type="match status" value="1"/>
</dbReference>
<dbReference type="Pfam" id="PF00067">
    <property type="entry name" value="p450"/>
    <property type="match status" value="1"/>
</dbReference>
<dbReference type="GO" id="GO:0005506">
    <property type="term" value="F:iron ion binding"/>
    <property type="evidence" value="ECO:0007669"/>
    <property type="project" value="InterPro"/>
</dbReference>
<evidence type="ECO:0000256" key="1">
    <source>
        <dbReference type="ARBA" id="ARBA00001971"/>
    </source>
</evidence>
<evidence type="ECO:0000256" key="6">
    <source>
        <dbReference type="ARBA" id="ARBA00023004"/>
    </source>
</evidence>
<reference evidence="10" key="1">
    <citation type="submission" date="2016-05" db="EMBL/GenBank/DDBJ databases">
        <title>Lichen genome sequencing reveals its rich biosynthetic potential.</title>
        <authorList>
            <person name="Bertrand R.L."/>
            <person name="Abdel-Hameed M."/>
            <person name="Sorensen J.L."/>
        </authorList>
    </citation>
    <scope>NUCLEOTIDE SEQUENCE</scope>
</reference>
<dbReference type="PROSITE" id="PS00086">
    <property type="entry name" value="CYTOCHROME_P450"/>
    <property type="match status" value="1"/>
</dbReference>
<feature type="binding site" description="axial binding residue" evidence="8">
    <location>
        <position position="448"/>
    </location>
    <ligand>
        <name>heme</name>
        <dbReference type="ChEBI" id="CHEBI:30413"/>
    </ligand>
    <ligandPart>
        <name>Fe</name>
        <dbReference type="ChEBI" id="CHEBI:18248"/>
    </ligandPart>
</feature>
<keyword evidence="6 8" id="KW-0408">Iron</keyword>
<dbReference type="GO" id="GO:0004497">
    <property type="term" value="F:monooxygenase activity"/>
    <property type="evidence" value="ECO:0007669"/>
    <property type="project" value="UniProtKB-KW"/>
</dbReference>
<dbReference type="InterPro" id="IPR036396">
    <property type="entry name" value="Cyt_P450_sf"/>
</dbReference>
<accession>A0A1Z1CJ84</accession>
<keyword evidence="4 8" id="KW-0479">Metal-binding</keyword>
<dbReference type="InterPro" id="IPR002401">
    <property type="entry name" value="Cyt_P450_E_grp-I"/>
</dbReference>
<dbReference type="GO" id="GO:0016705">
    <property type="term" value="F:oxidoreductase activity, acting on paired donors, with incorporation or reduction of molecular oxygen"/>
    <property type="evidence" value="ECO:0007669"/>
    <property type="project" value="InterPro"/>
</dbReference>
<comment type="cofactor">
    <cofactor evidence="1 8">
        <name>heme</name>
        <dbReference type="ChEBI" id="CHEBI:30413"/>
    </cofactor>
</comment>
<organism evidence="10">
    <name type="scientific">Cladonia uncialis subsp. uncialis</name>
    <dbReference type="NCBI Taxonomy" id="180999"/>
    <lineage>
        <taxon>Eukaryota</taxon>
        <taxon>Fungi</taxon>
        <taxon>Dikarya</taxon>
        <taxon>Ascomycota</taxon>
        <taxon>Pezizomycotina</taxon>
        <taxon>Lecanoromycetes</taxon>
        <taxon>OSLEUM clade</taxon>
        <taxon>Lecanoromycetidae</taxon>
        <taxon>Lecanorales</taxon>
        <taxon>Lecanorineae</taxon>
        <taxon>Cladoniaceae</taxon>
        <taxon>Cladonia</taxon>
    </lineage>
</organism>
<dbReference type="Gene3D" id="1.10.630.10">
    <property type="entry name" value="Cytochrome P450"/>
    <property type="match status" value="1"/>
</dbReference>
<name>A0A1Z1CJ84_CLAUC</name>
<evidence type="ECO:0000256" key="4">
    <source>
        <dbReference type="ARBA" id="ARBA00022723"/>
    </source>
</evidence>
<evidence type="ECO:0000313" key="11">
    <source>
        <dbReference type="EMBL" id="AUW31409.1"/>
    </source>
</evidence>
<keyword evidence="7 9" id="KW-0503">Monooxygenase</keyword>
<comment type="similarity">
    <text evidence="2 9">Belongs to the cytochrome P450 family.</text>
</comment>
<evidence type="ECO:0000256" key="7">
    <source>
        <dbReference type="ARBA" id="ARBA00023033"/>
    </source>
</evidence>
<dbReference type="AlphaFoldDB" id="A0A1Z1CJ84"/>
<evidence type="ECO:0000256" key="5">
    <source>
        <dbReference type="ARBA" id="ARBA00023002"/>
    </source>
</evidence>
<dbReference type="EMBL" id="KX264266">
    <property type="protein sequence ID" value="ANM86499.1"/>
    <property type="molecule type" value="Genomic_DNA"/>
</dbReference>
<protein>
    <submittedName>
        <fullName evidence="10">Putative cytochrome p450</fullName>
    </submittedName>
</protein>
<dbReference type="InterPro" id="IPR001128">
    <property type="entry name" value="Cyt_P450"/>
</dbReference>
<sequence length="505" mass="58403">MISLLSERLTWPLVAALALFAGGLTASYFLFLKPVYNIFFHPLKIYPGPKLWAASELPWGFAWMSGKLHLRLMELHDKYGAVVRVGPNELSYGVPEAWEDIFGRYKPGVRQENPKPSWYCSPDHHDIVGAALGDHGRMRRLLHQGFTNSAMLEQEPLIRGHVDLFIQRLHERSDDGKAVIDMFQWFVYCTFDIIGDLSFGEPFGCLRESAMHPWITWVFANIHLTHVFLLCKRNPFFYIFMPVMATVELFKEYEEHQKTLKAVCDKRMALETGRPDFMQVMMSKKGSLYLTPEEIYSNATLLTMGGSETTSNTLSGLAYILAINSVVKKKITDELRATFTREDEINMRSTAKLPYLVAVIEELMRYFPPGPNSMPRITPPEGNSILGKWVPGNTVLGIPHRVMYRSERNFKRANEFIPERWLNEGEDSEFASDRRDGFHPFSYGPRECLAQNLAYAEMRFILSRLVWNFDIEIDEQSREWIDHQRAYLIWEKPALFVHLKAKEKV</sequence>
<evidence type="ECO:0000313" key="10">
    <source>
        <dbReference type="EMBL" id="ANM86499.1"/>
    </source>
</evidence>
<dbReference type="EMBL" id="MG777513">
    <property type="protein sequence ID" value="AUW31409.1"/>
    <property type="molecule type" value="Genomic_DNA"/>
</dbReference>
<dbReference type="PANTHER" id="PTHR24305:SF230">
    <property type="entry name" value="P450, PUTATIVE (EUROFUNG)-RELATED"/>
    <property type="match status" value="1"/>
</dbReference>
<dbReference type="CDD" id="cd11058">
    <property type="entry name" value="CYP60B-like"/>
    <property type="match status" value="1"/>
</dbReference>